<keyword evidence="11" id="KW-1185">Reference proteome</keyword>
<feature type="chain" id="PRO_5016353368" description="Heme haloperoxidase family profile domain-containing protein" evidence="8">
    <location>
        <begin position="22"/>
        <end position="525"/>
    </location>
</feature>
<evidence type="ECO:0000256" key="5">
    <source>
        <dbReference type="ARBA" id="ARBA00023002"/>
    </source>
</evidence>
<dbReference type="Gene3D" id="1.10.489.10">
    <property type="entry name" value="Chloroperoxidase-like"/>
    <property type="match status" value="1"/>
</dbReference>
<dbReference type="InterPro" id="IPR000028">
    <property type="entry name" value="Chloroperoxidase"/>
</dbReference>
<dbReference type="InterPro" id="IPR036851">
    <property type="entry name" value="Chloroperoxidase-like_sf"/>
</dbReference>
<dbReference type="AlphaFoldDB" id="A0A316UN12"/>
<gene>
    <name evidence="10" type="ORF">BDZ90DRAFT_45780</name>
</gene>
<evidence type="ECO:0000256" key="2">
    <source>
        <dbReference type="ARBA" id="ARBA00022559"/>
    </source>
</evidence>
<name>A0A316UN12_9BASI</name>
<evidence type="ECO:0000256" key="8">
    <source>
        <dbReference type="SAM" id="SignalP"/>
    </source>
</evidence>
<organism evidence="10 11">
    <name type="scientific">Jaminaea rosea</name>
    <dbReference type="NCBI Taxonomy" id="1569628"/>
    <lineage>
        <taxon>Eukaryota</taxon>
        <taxon>Fungi</taxon>
        <taxon>Dikarya</taxon>
        <taxon>Basidiomycota</taxon>
        <taxon>Ustilaginomycotina</taxon>
        <taxon>Exobasidiomycetes</taxon>
        <taxon>Microstromatales</taxon>
        <taxon>Microstromatales incertae sedis</taxon>
        <taxon>Jaminaea</taxon>
    </lineage>
</organism>
<dbReference type="OrthoDB" id="2542103at2759"/>
<evidence type="ECO:0000256" key="4">
    <source>
        <dbReference type="ARBA" id="ARBA00022723"/>
    </source>
</evidence>
<dbReference type="PROSITE" id="PS51257">
    <property type="entry name" value="PROKAR_LIPOPROTEIN"/>
    <property type="match status" value="1"/>
</dbReference>
<proteinExistence type="inferred from homology"/>
<dbReference type="EMBL" id="KZ819671">
    <property type="protein sequence ID" value="PWN26659.1"/>
    <property type="molecule type" value="Genomic_DNA"/>
</dbReference>
<evidence type="ECO:0000256" key="3">
    <source>
        <dbReference type="ARBA" id="ARBA00022617"/>
    </source>
</evidence>
<evidence type="ECO:0000256" key="7">
    <source>
        <dbReference type="ARBA" id="ARBA00025795"/>
    </source>
</evidence>
<evidence type="ECO:0000259" key="9">
    <source>
        <dbReference type="PROSITE" id="PS51405"/>
    </source>
</evidence>
<dbReference type="RefSeq" id="XP_025361271.1">
    <property type="nucleotide sequence ID" value="XM_025509605.1"/>
</dbReference>
<dbReference type="GeneID" id="37031428"/>
<accession>A0A316UN12</accession>
<comment type="similarity">
    <text evidence="7">Belongs to the chloroperoxidase family.</text>
</comment>
<dbReference type="PANTHER" id="PTHR33577">
    <property type="entry name" value="STERIGMATOCYSTIN BIOSYNTHESIS PEROXIDASE STCC-RELATED"/>
    <property type="match status" value="1"/>
</dbReference>
<dbReference type="GO" id="GO:0046872">
    <property type="term" value="F:metal ion binding"/>
    <property type="evidence" value="ECO:0007669"/>
    <property type="project" value="UniProtKB-KW"/>
</dbReference>
<dbReference type="Pfam" id="PF01328">
    <property type="entry name" value="Peroxidase_2"/>
    <property type="match status" value="1"/>
</dbReference>
<keyword evidence="8" id="KW-0732">Signal</keyword>
<evidence type="ECO:0000256" key="1">
    <source>
        <dbReference type="ARBA" id="ARBA00001970"/>
    </source>
</evidence>
<dbReference type="PROSITE" id="PS51405">
    <property type="entry name" value="HEME_HALOPEROXIDASE"/>
    <property type="match status" value="1"/>
</dbReference>
<evidence type="ECO:0000256" key="6">
    <source>
        <dbReference type="ARBA" id="ARBA00023004"/>
    </source>
</evidence>
<reference evidence="10 11" key="1">
    <citation type="journal article" date="2018" name="Mol. Biol. Evol.">
        <title>Broad Genomic Sampling Reveals a Smut Pathogenic Ancestry of the Fungal Clade Ustilaginomycotina.</title>
        <authorList>
            <person name="Kijpornyongpan T."/>
            <person name="Mondo S.J."/>
            <person name="Barry K."/>
            <person name="Sandor L."/>
            <person name="Lee J."/>
            <person name="Lipzen A."/>
            <person name="Pangilinan J."/>
            <person name="LaButti K."/>
            <person name="Hainaut M."/>
            <person name="Henrissat B."/>
            <person name="Grigoriev I.V."/>
            <person name="Spatafora J.W."/>
            <person name="Aime M.C."/>
        </authorList>
    </citation>
    <scope>NUCLEOTIDE SEQUENCE [LARGE SCALE GENOMIC DNA]</scope>
    <source>
        <strain evidence="10 11">MCA 5214</strain>
    </source>
</reference>
<keyword evidence="3" id="KW-0349">Heme</keyword>
<keyword evidence="6" id="KW-0408">Iron</keyword>
<keyword evidence="2" id="KW-0575">Peroxidase</keyword>
<dbReference type="Proteomes" id="UP000245884">
    <property type="component" value="Unassembled WGS sequence"/>
</dbReference>
<feature type="domain" description="Heme haloperoxidase family profile" evidence="9">
    <location>
        <begin position="172"/>
        <end position="393"/>
    </location>
</feature>
<dbReference type="SUPFAM" id="SSF47571">
    <property type="entry name" value="Cloroperoxidase"/>
    <property type="match status" value="1"/>
</dbReference>
<sequence length="525" mass="55708">MTRFLLSFVSLACLLVHLASAACPMAELARRGMAPEELAQLYHRGEGLNLAHLEHARDGAAKTHDKADETTPPAALDPLSGILSPLGLGGLLPRFSDEHKRDMIEHVLARQNEPDEQVNIDAPILTPKAHKRHVEERGLIGGLLAPLSGILQAIDIPTPQESGLKEIPGDDPNHQYQAPGPTDVRGNCPTLNTLANHGYLSRSGITSLAEAANAVQTAFSMSFDIAVFLSAFGLLAGGDLVTGKYSIAGKDSRVPNTLGNSLGIDRHGTFELDASISRSDYAFGDSHSFNATKWDALVNDANKYGGGLFTIEAFQKNAAAQAKASRATNPQYENGANFIVNGATRALTLRPLPNGTTENVPDYANIAPFFLNETFPPKWYRRADSYSLADLLVDAADILLADPQPLGRNYDGRFVPSNISLPKAPADVGCLGVSLLAGIIPGQLAGEAVTAGNAVVNQLIVPLFGGTKCDIDSYDAAGVNNVRSNSYNVTNEDAGSGSGVTGLGQHERLAKTSRYTRRAVPFGRA</sequence>
<comment type="cofactor">
    <cofactor evidence="1">
        <name>heme b</name>
        <dbReference type="ChEBI" id="CHEBI:60344"/>
    </cofactor>
</comment>
<feature type="signal peptide" evidence="8">
    <location>
        <begin position="1"/>
        <end position="21"/>
    </location>
</feature>
<keyword evidence="4" id="KW-0479">Metal-binding</keyword>
<keyword evidence="5" id="KW-0560">Oxidoreductase</keyword>
<dbReference type="GO" id="GO:0004601">
    <property type="term" value="F:peroxidase activity"/>
    <property type="evidence" value="ECO:0007669"/>
    <property type="project" value="UniProtKB-KW"/>
</dbReference>
<evidence type="ECO:0000313" key="11">
    <source>
        <dbReference type="Proteomes" id="UP000245884"/>
    </source>
</evidence>
<evidence type="ECO:0000313" key="10">
    <source>
        <dbReference type="EMBL" id="PWN26659.1"/>
    </source>
</evidence>
<dbReference type="PANTHER" id="PTHR33577:SF15">
    <property type="entry name" value="HEME HALOPEROXIDASE FAMILY PROFILE DOMAIN-CONTAINING PROTEIN"/>
    <property type="match status" value="1"/>
</dbReference>
<protein>
    <recommendedName>
        <fullName evidence="9">Heme haloperoxidase family profile domain-containing protein</fullName>
    </recommendedName>
</protein>